<proteinExistence type="predicted"/>
<keyword evidence="1" id="KW-1133">Transmembrane helix</keyword>
<keyword evidence="3" id="KW-1185">Reference proteome</keyword>
<keyword evidence="1" id="KW-0472">Membrane</keyword>
<feature type="transmembrane region" description="Helical" evidence="1">
    <location>
        <begin position="33"/>
        <end position="53"/>
    </location>
</feature>
<protein>
    <recommendedName>
        <fullName evidence="4">PH domain-containing protein</fullName>
    </recommendedName>
</protein>
<keyword evidence="1" id="KW-0812">Transmembrane</keyword>
<dbReference type="AlphaFoldDB" id="A0A8J4E7A5"/>
<evidence type="ECO:0000313" key="3">
    <source>
        <dbReference type="Proteomes" id="UP000612585"/>
    </source>
</evidence>
<organism evidence="2 3">
    <name type="scientific">Virgisporangium aurantiacum</name>
    <dbReference type="NCBI Taxonomy" id="175570"/>
    <lineage>
        <taxon>Bacteria</taxon>
        <taxon>Bacillati</taxon>
        <taxon>Actinomycetota</taxon>
        <taxon>Actinomycetes</taxon>
        <taxon>Micromonosporales</taxon>
        <taxon>Micromonosporaceae</taxon>
        <taxon>Virgisporangium</taxon>
    </lineage>
</organism>
<sequence>MVPEWLGLAVSGAAISGWLVLMVILGIEGRLTVLRALVLLALAGPFILAVWLLRRALRVGLYVRPAGLRVQDFLRSRTFPWRSIGAVESRSTRVGLILPIEIEADFIWVVPREGQPVRTPLRRFGGGLIGYSLNMTKDLRGCRLLDWETYDRTLLELQEQVRAGAAR</sequence>
<dbReference type="RefSeq" id="WP_204014742.1">
    <property type="nucleotide sequence ID" value="NZ_BOPG01000138.1"/>
</dbReference>
<evidence type="ECO:0008006" key="4">
    <source>
        <dbReference type="Google" id="ProtNLM"/>
    </source>
</evidence>
<accession>A0A8J4E7A5</accession>
<feature type="transmembrane region" description="Helical" evidence="1">
    <location>
        <begin position="5"/>
        <end position="27"/>
    </location>
</feature>
<name>A0A8J4E7A5_9ACTN</name>
<evidence type="ECO:0000313" key="2">
    <source>
        <dbReference type="EMBL" id="GIJ64915.1"/>
    </source>
</evidence>
<dbReference type="Proteomes" id="UP000612585">
    <property type="component" value="Unassembled WGS sequence"/>
</dbReference>
<gene>
    <name evidence="2" type="ORF">Vau01_124310</name>
</gene>
<comment type="caution">
    <text evidence="2">The sequence shown here is derived from an EMBL/GenBank/DDBJ whole genome shotgun (WGS) entry which is preliminary data.</text>
</comment>
<reference evidence="2" key="1">
    <citation type="submission" date="2021-01" db="EMBL/GenBank/DDBJ databases">
        <title>Whole genome shotgun sequence of Virgisporangium aurantiacum NBRC 16421.</title>
        <authorList>
            <person name="Komaki H."/>
            <person name="Tamura T."/>
        </authorList>
    </citation>
    <scope>NUCLEOTIDE SEQUENCE</scope>
    <source>
        <strain evidence="2">NBRC 16421</strain>
    </source>
</reference>
<dbReference type="EMBL" id="BOPG01000138">
    <property type="protein sequence ID" value="GIJ64915.1"/>
    <property type="molecule type" value="Genomic_DNA"/>
</dbReference>
<evidence type="ECO:0000256" key="1">
    <source>
        <dbReference type="SAM" id="Phobius"/>
    </source>
</evidence>